<accession>A0A3P7JC06</accession>
<dbReference type="EMBL" id="UYYB01110560">
    <property type="protein sequence ID" value="VDM80886.1"/>
    <property type="molecule type" value="Genomic_DNA"/>
</dbReference>
<reference evidence="1 2" key="1">
    <citation type="submission" date="2018-11" db="EMBL/GenBank/DDBJ databases">
        <authorList>
            <consortium name="Pathogen Informatics"/>
        </authorList>
    </citation>
    <scope>NUCLEOTIDE SEQUENCE [LARGE SCALE GENOMIC DNA]</scope>
</reference>
<evidence type="ECO:0000313" key="2">
    <source>
        <dbReference type="Proteomes" id="UP000270094"/>
    </source>
</evidence>
<dbReference type="Proteomes" id="UP000270094">
    <property type="component" value="Unassembled WGS sequence"/>
</dbReference>
<gene>
    <name evidence="1" type="ORF">SVUK_LOCUS15884</name>
</gene>
<dbReference type="AlphaFoldDB" id="A0A3P7JC06"/>
<evidence type="ECO:0000313" key="1">
    <source>
        <dbReference type="EMBL" id="VDM80886.1"/>
    </source>
</evidence>
<organism evidence="1 2">
    <name type="scientific">Strongylus vulgaris</name>
    <name type="common">Blood worm</name>
    <dbReference type="NCBI Taxonomy" id="40348"/>
    <lineage>
        <taxon>Eukaryota</taxon>
        <taxon>Metazoa</taxon>
        <taxon>Ecdysozoa</taxon>
        <taxon>Nematoda</taxon>
        <taxon>Chromadorea</taxon>
        <taxon>Rhabditida</taxon>
        <taxon>Rhabditina</taxon>
        <taxon>Rhabditomorpha</taxon>
        <taxon>Strongyloidea</taxon>
        <taxon>Strongylidae</taxon>
        <taxon>Strongylus</taxon>
    </lineage>
</organism>
<proteinExistence type="predicted"/>
<keyword evidence="2" id="KW-1185">Reference proteome</keyword>
<name>A0A3P7JC06_STRVU</name>
<dbReference type="OrthoDB" id="1434354at2759"/>
<sequence length="64" mass="7642">MEIFNEFPIGKATYKRFCISKVDHSIRSGDVHVFIHKMEGTDLKEVRYQIISTLYNQYIDWCLI</sequence>
<protein>
    <submittedName>
        <fullName evidence="1">Uncharacterized protein</fullName>
    </submittedName>
</protein>